<name>E8M571_PHOS4</name>
<dbReference type="eggNOG" id="COG1541">
    <property type="taxonomic scope" value="Bacteria"/>
</dbReference>
<evidence type="ECO:0000313" key="3">
    <source>
        <dbReference type="Proteomes" id="UP000006228"/>
    </source>
</evidence>
<protein>
    <recommendedName>
        <fullName evidence="1">Acyl-protein synthetase LuxE domain-containing protein</fullName>
    </recommendedName>
</protein>
<dbReference type="Gene3D" id="3.40.50.12780">
    <property type="entry name" value="N-terminal domain of ligase-like"/>
    <property type="match status" value="1"/>
</dbReference>
<comment type="caution">
    <text evidence="2">The sequence shown here is derived from an EMBL/GenBank/DDBJ whole genome shotgun (WGS) entry which is preliminary data.</text>
</comment>
<dbReference type="AlphaFoldDB" id="E8M571"/>
<proteinExistence type="predicted"/>
<feature type="domain" description="Acyl-protein synthetase LuxE" evidence="1">
    <location>
        <begin position="8"/>
        <end position="356"/>
    </location>
</feature>
<organism evidence="2 3">
    <name type="scientific">Vibrio sinaloensis DSM 21326</name>
    <dbReference type="NCBI Taxonomy" id="945550"/>
    <lineage>
        <taxon>Bacteria</taxon>
        <taxon>Pseudomonadati</taxon>
        <taxon>Pseudomonadota</taxon>
        <taxon>Gammaproteobacteria</taxon>
        <taxon>Vibrionales</taxon>
        <taxon>Vibrionaceae</taxon>
        <taxon>Vibrio</taxon>
        <taxon>Vibrio oreintalis group</taxon>
    </lineage>
</organism>
<reference evidence="2 3" key="1">
    <citation type="journal article" date="2012" name="Int. J. Syst. Evol. Microbiol.">
        <title>Vibrio caribbeanicus sp. nov., isolated from the marine sponge Scleritoderma cyanea.</title>
        <authorList>
            <person name="Hoffmann M."/>
            <person name="Monday S.R."/>
            <person name="Allard M.W."/>
            <person name="Strain E.A."/>
            <person name="Whittaker P."/>
            <person name="Naum M."/>
            <person name="McCarthy P.J."/>
            <person name="Lopez J.V."/>
            <person name="Fischer M."/>
            <person name="Brown E.W."/>
        </authorList>
    </citation>
    <scope>NUCLEOTIDE SEQUENCE [LARGE SCALE GENOMIC DNA]</scope>
    <source>
        <strain evidence="3">DSMZ 21326</strain>
    </source>
</reference>
<dbReference type="Pfam" id="PF04443">
    <property type="entry name" value="LuxE"/>
    <property type="match status" value="1"/>
</dbReference>
<dbReference type="GO" id="GO:0047474">
    <property type="term" value="F:long-chain fatty acid--protein ligase activity"/>
    <property type="evidence" value="ECO:0007669"/>
    <property type="project" value="InterPro"/>
</dbReference>
<sequence>MLSITDLLELDVFYTSDTQKNDLQARFLSELTNYHYQHCLEYRKVLDHINGLKKDYMSASELPYIPVRLFKDYELKSVPQESVFKTMTSSGTTGQKVSKIFLDKNTASLQTKSLVATVNSFIGNKRLPMLIIDSPSVVRDRRSFSARGAGILGFSIFGRDKVFALNDDMTINIEAIKQFLVKHNGKPLFIFGFTYIIWLHFVDELNKLNLPIDLSKGIMFHGGGWKKLIEQSVTDHTFKAVLKEKTGLEKIYNYYGMVEQTGSIFVECEHGYMHSSIFNDVLVRSTDDLSVLPPGERGVLQVISLLPGSYPGHSLLTEDEGEIIGLNGCPCGRTGTYFKVYGRLANAEVRGCSDTYEKTKR</sequence>
<dbReference type="RefSeq" id="WP_008075788.1">
    <property type="nucleotide sequence ID" value="NZ_AEVT01000053.1"/>
</dbReference>
<gene>
    <name evidence="2" type="ORF">VISI1226_16823</name>
</gene>
<dbReference type="InterPro" id="IPR007534">
    <property type="entry name" value="LuxE"/>
</dbReference>
<dbReference type="OrthoDB" id="3597198at2"/>
<dbReference type="InterPro" id="IPR042099">
    <property type="entry name" value="ANL_N_sf"/>
</dbReference>
<dbReference type="GeneID" id="95568756"/>
<evidence type="ECO:0000313" key="2">
    <source>
        <dbReference type="EMBL" id="EGA70922.1"/>
    </source>
</evidence>
<dbReference type="GO" id="GO:0008218">
    <property type="term" value="P:bioluminescence"/>
    <property type="evidence" value="ECO:0007669"/>
    <property type="project" value="InterPro"/>
</dbReference>
<dbReference type="Proteomes" id="UP000006228">
    <property type="component" value="Unassembled WGS sequence"/>
</dbReference>
<evidence type="ECO:0000259" key="1">
    <source>
        <dbReference type="Pfam" id="PF04443"/>
    </source>
</evidence>
<accession>E8M571</accession>
<dbReference type="EMBL" id="AEVT01000053">
    <property type="protein sequence ID" value="EGA70922.1"/>
    <property type="molecule type" value="Genomic_DNA"/>
</dbReference>